<keyword evidence="3" id="KW-0597">Phosphoprotein</keyword>
<dbReference type="EMBL" id="CP001823">
    <property type="protein sequence ID" value="ACZ39818.1"/>
    <property type="molecule type" value="Genomic_DNA"/>
</dbReference>
<keyword evidence="5 10" id="KW-0418">Kinase</keyword>
<dbReference type="InterPro" id="IPR000014">
    <property type="entry name" value="PAS"/>
</dbReference>
<dbReference type="RefSeq" id="WP_012872859.1">
    <property type="nucleotide sequence ID" value="NC_013523.1"/>
</dbReference>
<dbReference type="STRING" id="479434.Sthe_2401"/>
<feature type="domain" description="PAC" evidence="9">
    <location>
        <begin position="422"/>
        <end position="474"/>
    </location>
</feature>
<evidence type="ECO:0000256" key="5">
    <source>
        <dbReference type="ARBA" id="ARBA00022777"/>
    </source>
</evidence>
<dbReference type="Gene3D" id="3.30.450.20">
    <property type="entry name" value="PAS domain"/>
    <property type="match status" value="2"/>
</dbReference>
<keyword evidence="11" id="KW-1185">Reference proteome</keyword>
<name>D1C7H2_SPHTD</name>
<dbReference type="SUPFAM" id="SSF55874">
    <property type="entry name" value="ATPase domain of HSP90 chaperone/DNA topoisomerase II/histidine kinase"/>
    <property type="match status" value="1"/>
</dbReference>
<gene>
    <name evidence="10" type="ordered locus">Sthe_2401</name>
</gene>
<dbReference type="CDD" id="cd00130">
    <property type="entry name" value="PAS"/>
    <property type="match status" value="1"/>
</dbReference>
<keyword evidence="4" id="KW-0808">Transferase</keyword>
<dbReference type="Pfam" id="PF13185">
    <property type="entry name" value="GAF_2"/>
    <property type="match status" value="1"/>
</dbReference>
<dbReference type="SUPFAM" id="SSF55785">
    <property type="entry name" value="PYP-like sensor domain (PAS domain)"/>
    <property type="match status" value="2"/>
</dbReference>
<evidence type="ECO:0000256" key="4">
    <source>
        <dbReference type="ARBA" id="ARBA00022679"/>
    </source>
</evidence>
<dbReference type="eggNOG" id="COG3829">
    <property type="taxonomic scope" value="Bacteria"/>
</dbReference>
<evidence type="ECO:0000259" key="7">
    <source>
        <dbReference type="PROSITE" id="PS50109"/>
    </source>
</evidence>
<protein>
    <recommendedName>
        <fullName evidence="2">histidine kinase</fullName>
        <ecNumber evidence="2">2.7.13.3</ecNumber>
    </recommendedName>
</protein>
<evidence type="ECO:0000256" key="3">
    <source>
        <dbReference type="ARBA" id="ARBA00022553"/>
    </source>
</evidence>
<accession>D1C7H2</accession>
<dbReference type="Proteomes" id="UP000002027">
    <property type="component" value="Chromosome 1"/>
</dbReference>
<dbReference type="FunFam" id="3.30.565.10:FF:000006">
    <property type="entry name" value="Sensor histidine kinase WalK"/>
    <property type="match status" value="1"/>
</dbReference>
<feature type="domain" description="Histidine kinase" evidence="7">
    <location>
        <begin position="1217"/>
        <end position="1437"/>
    </location>
</feature>
<dbReference type="Pfam" id="PF02518">
    <property type="entry name" value="HATPase_c"/>
    <property type="match status" value="1"/>
</dbReference>
<dbReference type="InterPro" id="IPR036890">
    <property type="entry name" value="HATPase_C_sf"/>
</dbReference>
<dbReference type="InterPro" id="IPR003661">
    <property type="entry name" value="HisK_dim/P_dom"/>
</dbReference>
<dbReference type="HOGENOM" id="CLU_000445_114_74_0"/>
<keyword evidence="6" id="KW-0175">Coiled coil</keyword>
<dbReference type="NCBIfam" id="TIGR00229">
    <property type="entry name" value="sensory_box"/>
    <property type="match status" value="1"/>
</dbReference>
<organism evidence="10 11">
    <name type="scientific">Sphaerobacter thermophilus (strain ATCC 49802 / DSM 20745 / KCCM 41009 / NCIMB 13125 / S 6022)</name>
    <dbReference type="NCBI Taxonomy" id="479434"/>
    <lineage>
        <taxon>Bacteria</taxon>
        <taxon>Pseudomonadati</taxon>
        <taxon>Thermomicrobiota</taxon>
        <taxon>Thermomicrobia</taxon>
        <taxon>Sphaerobacterales</taxon>
        <taxon>Sphaerobacterineae</taxon>
        <taxon>Sphaerobacteraceae</taxon>
        <taxon>Sphaerobacter</taxon>
    </lineage>
</organism>
<comment type="catalytic activity">
    <reaction evidence="1">
        <text>ATP + protein L-histidine = ADP + protein N-phospho-L-histidine.</text>
        <dbReference type="EC" id="2.7.13.3"/>
    </reaction>
</comment>
<evidence type="ECO:0000256" key="2">
    <source>
        <dbReference type="ARBA" id="ARBA00012438"/>
    </source>
</evidence>
<dbReference type="InterPro" id="IPR004358">
    <property type="entry name" value="Sig_transdc_His_kin-like_C"/>
</dbReference>
<dbReference type="eggNOG" id="COG5000">
    <property type="taxonomic scope" value="Bacteria"/>
</dbReference>
<dbReference type="Pfam" id="PF01590">
    <property type="entry name" value="GAF"/>
    <property type="match status" value="4"/>
</dbReference>
<dbReference type="EC" id="2.7.13.3" evidence="2"/>
<dbReference type="GO" id="GO:0000155">
    <property type="term" value="F:phosphorelay sensor kinase activity"/>
    <property type="evidence" value="ECO:0007669"/>
    <property type="project" value="InterPro"/>
</dbReference>
<sequence>MLERPVAGNEQPARDARDEPLRFLAEAGIALARTLDYRETLAAVARLAVPALGDCCAVYLLDDQGFLQRVAIAHADPQKQALAVRMTERFGGRPDAPHGPVYVLRTLRTAFYPTITEAMHRAVLQDPEHLDIVLRLGFRSSIVVPLIARDRTLGVISFILTEPGREYGPSDIALAEELAQRVAIAVDNALLHRELARAVEQQAASLALFDTLFASAPVGLALLDRDLRYVRVNDAIAAMNGLPPEAHLGKTVRDLFPHLAPEIEPRIRHVLETGELLANTELTGTLSAGEKDPRTWLVSYFPVPGPDGQVSGVGVAAAEITETKRAEQEGERLLAQLEAERARLETVLQQMPAGVILADAPSGQLILANAEAERIWRLPLRPADSMQEWETIGYRALHPDGTAYRPEEWPLARAITDGTTVSGEELDIIRGDGSRGSIRVDAAPIRDRDGRIVAGVVSFVDITERRRAEERERYLAEVRDVLTSSLDVDTTLQRIAELTVPKLADWCAILLVDDDGHVERQVIAHQDPEKVRWALEIERRHPFAPDAPHGIARVIQTGQPEFYPEITDTLLEAVSRNPEHLRALQEAGFCSMIVAPLQARGRIVGAIMLAMAESGRRYLPDDLTLAREVARRIGLAVDHARLYAAEQQARRAAEQTATRIAQLQALTAALGAALTPREIAAVTISQEFAVLGIRRGIIVQVTDDDDVLEVLAAVGCPEEWGEYGRRFPREVLAPLADVTRTGTPIFLESREAIADRYPACIADPHCAEDAALAVLPLTVDGRVLGAMALAFTTPQPFDEEDRAFLLALARQSAHALDRARLYQAEQDARAAEEAAHRRQIFLAQASSVLNSSLDYQQTMRTIAEMAVPDFADWCIVRIFDKRDGLRHVAIAHTDPERRDQLHEAYTRRPPHHVHPHPIAEALGSDKAVLRPALEEADWVTIASNEEHLSIIRLVAPRSIIVAPLIARGHRIGLISFICSDSRRHYGPDDLALAEDLAQRAAIAVDNALLFRATQAAEEKSRRQAARMTALAAASRAFAEASLDLNAVLETVAERVAELVSDGCLIRLIPGDKESEPSLRPGAIYHPDPEARALARDLFTSNDRSALEDLHRDALQSGQPVILEVADPESLRHTIHPEYLAYLDRFPLRRLLAVPLSVRGNTLGTLVVWRDLTDQPFTSDDSTLIQDLADRAALAIENAQLYREAQSAVRVREAFLSTASHELKTPLTTVKGYGQLLLRFLKQPTLDREHLIKLATHLRDQTDRFETLVNDLLDVSRIQQGRLALRPQPTELTELARSVLARFEQSPDRTPAHRLVLDAPEPIHGVWDPVRLDQVLTNLISNALKYSPDGGEVRLSVRRHGDEAELAVSDEGIGISASEQAQLFQPFSRTVRARLEMGGTGLGLFISRQIVEQHGGTITLESTEGVGSTFTVRLPLTPPDLQSHRENDA</sequence>
<dbReference type="Gene3D" id="3.30.565.10">
    <property type="entry name" value="Histidine kinase-like ATPase, C-terminal domain"/>
    <property type="match status" value="1"/>
</dbReference>
<dbReference type="InterPro" id="IPR005467">
    <property type="entry name" value="His_kinase_dom"/>
</dbReference>
<feature type="coiled-coil region" evidence="6">
    <location>
        <begin position="320"/>
        <end position="347"/>
    </location>
</feature>
<dbReference type="InParanoid" id="D1C7H2"/>
<dbReference type="SUPFAM" id="SSF55781">
    <property type="entry name" value="GAF domain-like"/>
    <property type="match status" value="5"/>
</dbReference>
<dbReference type="InterPro" id="IPR003018">
    <property type="entry name" value="GAF"/>
</dbReference>
<evidence type="ECO:0000259" key="8">
    <source>
        <dbReference type="PROSITE" id="PS50112"/>
    </source>
</evidence>
<evidence type="ECO:0000256" key="6">
    <source>
        <dbReference type="SAM" id="Coils"/>
    </source>
</evidence>
<dbReference type="Pfam" id="PF08448">
    <property type="entry name" value="PAS_4"/>
    <property type="match status" value="2"/>
</dbReference>
<evidence type="ECO:0000313" key="10">
    <source>
        <dbReference type="EMBL" id="ACZ39818.1"/>
    </source>
</evidence>
<evidence type="ECO:0000313" key="11">
    <source>
        <dbReference type="Proteomes" id="UP000002027"/>
    </source>
</evidence>
<dbReference type="InterPro" id="IPR000700">
    <property type="entry name" value="PAS-assoc_C"/>
</dbReference>
<dbReference type="InterPro" id="IPR003594">
    <property type="entry name" value="HATPase_dom"/>
</dbReference>
<dbReference type="InterPro" id="IPR029016">
    <property type="entry name" value="GAF-like_dom_sf"/>
</dbReference>
<dbReference type="SMART" id="SM00388">
    <property type="entry name" value="HisKA"/>
    <property type="match status" value="1"/>
</dbReference>
<dbReference type="PROSITE" id="PS50112">
    <property type="entry name" value="PAS"/>
    <property type="match status" value="1"/>
</dbReference>
<dbReference type="GO" id="GO:0005886">
    <property type="term" value="C:plasma membrane"/>
    <property type="evidence" value="ECO:0007669"/>
    <property type="project" value="TreeGrafter"/>
</dbReference>
<dbReference type="InterPro" id="IPR035965">
    <property type="entry name" value="PAS-like_dom_sf"/>
</dbReference>
<dbReference type="Pfam" id="PF00512">
    <property type="entry name" value="HisKA"/>
    <property type="match status" value="1"/>
</dbReference>
<evidence type="ECO:0000256" key="1">
    <source>
        <dbReference type="ARBA" id="ARBA00000085"/>
    </source>
</evidence>
<dbReference type="FunFam" id="3.30.450.40:FF:000035">
    <property type="entry name" value="PAS sensor protein"/>
    <property type="match status" value="2"/>
</dbReference>
<dbReference type="CDD" id="cd16922">
    <property type="entry name" value="HATPase_EvgS-ArcB-TorS-like"/>
    <property type="match status" value="1"/>
</dbReference>
<dbReference type="eggNOG" id="COG2203">
    <property type="taxonomic scope" value="Bacteria"/>
</dbReference>
<feature type="domain" description="PAS" evidence="8">
    <location>
        <begin position="205"/>
        <end position="272"/>
    </location>
</feature>
<dbReference type="InterPro" id="IPR013656">
    <property type="entry name" value="PAS_4"/>
</dbReference>
<dbReference type="SMART" id="SM00091">
    <property type="entry name" value="PAS"/>
    <property type="match status" value="2"/>
</dbReference>
<reference evidence="10 11" key="2">
    <citation type="journal article" date="2010" name="Stand. Genomic Sci.">
        <title>Complete genome sequence of Desulfohalobium retbaense type strain (HR(100)).</title>
        <authorList>
            <person name="Spring S."/>
            <person name="Nolan M."/>
            <person name="Lapidus A."/>
            <person name="Glavina Del Rio T."/>
            <person name="Copeland A."/>
            <person name="Tice H."/>
            <person name="Cheng J.F."/>
            <person name="Lucas S."/>
            <person name="Land M."/>
            <person name="Chen F."/>
            <person name="Bruce D."/>
            <person name="Goodwin L."/>
            <person name="Pitluck S."/>
            <person name="Ivanova N."/>
            <person name="Mavromatis K."/>
            <person name="Mikhailova N."/>
            <person name="Pati A."/>
            <person name="Chen A."/>
            <person name="Palaniappan K."/>
            <person name="Hauser L."/>
            <person name="Chang Y.J."/>
            <person name="Jeffries C.D."/>
            <person name="Munk C."/>
            <person name="Kiss H."/>
            <person name="Chain P."/>
            <person name="Han C."/>
            <person name="Brettin T."/>
            <person name="Detter J.C."/>
            <person name="Schuler E."/>
            <person name="Goker M."/>
            <person name="Rohde M."/>
            <person name="Bristow J."/>
            <person name="Eisen J.A."/>
            <person name="Markowitz V."/>
            <person name="Hugenholtz P."/>
            <person name="Kyrpides N.C."/>
            <person name="Klenk H.P."/>
        </authorList>
    </citation>
    <scope>NUCLEOTIDE SEQUENCE [LARGE SCALE GENOMIC DNA]</scope>
    <source>
        <strain evidence="11">ATCC 49802 / DSM 20745 / S 6022</strain>
    </source>
</reference>
<dbReference type="PRINTS" id="PR00344">
    <property type="entry name" value="BCTRLSENSOR"/>
</dbReference>
<proteinExistence type="predicted"/>
<dbReference type="PROSITE" id="PS50113">
    <property type="entry name" value="PAC"/>
    <property type="match status" value="1"/>
</dbReference>
<dbReference type="eggNOG" id="COG2205">
    <property type="taxonomic scope" value="Bacteria"/>
</dbReference>
<dbReference type="Gene3D" id="3.30.450.40">
    <property type="match status" value="5"/>
</dbReference>
<reference evidence="11" key="1">
    <citation type="submission" date="2009-11" db="EMBL/GenBank/DDBJ databases">
        <title>The complete chromosome 1 of Sphaerobacter thermophilus DSM 20745.</title>
        <authorList>
            <person name="Lucas S."/>
            <person name="Copeland A."/>
            <person name="Lapidus A."/>
            <person name="Glavina del Rio T."/>
            <person name="Dalin E."/>
            <person name="Tice H."/>
            <person name="Bruce D."/>
            <person name="Goodwin L."/>
            <person name="Pitluck S."/>
            <person name="Kyrpides N."/>
            <person name="Mavromatis K."/>
            <person name="Ivanova N."/>
            <person name="Mikhailova N."/>
            <person name="LaButti K.M."/>
            <person name="Clum A."/>
            <person name="Sun H.I."/>
            <person name="Brettin T."/>
            <person name="Detter J.C."/>
            <person name="Han C."/>
            <person name="Larimer F."/>
            <person name="Land M."/>
            <person name="Hauser L."/>
            <person name="Markowitz V."/>
            <person name="Cheng J.F."/>
            <person name="Hugenholtz P."/>
            <person name="Woyke T."/>
            <person name="Wu D."/>
            <person name="Steenblock K."/>
            <person name="Schneider S."/>
            <person name="Pukall R."/>
            <person name="Goeker M."/>
            <person name="Klenk H.P."/>
            <person name="Eisen J.A."/>
        </authorList>
    </citation>
    <scope>NUCLEOTIDE SEQUENCE [LARGE SCALE GENOMIC DNA]</scope>
    <source>
        <strain evidence="11">ATCC 49802 / DSM 20745 / S 6022</strain>
    </source>
</reference>
<dbReference type="PANTHER" id="PTHR45569">
    <property type="entry name" value="SENSOR PROTEIN KDPD"/>
    <property type="match status" value="1"/>
</dbReference>
<dbReference type="InterPro" id="IPR052023">
    <property type="entry name" value="Histidine_kinase_KdpD"/>
</dbReference>
<dbReference type="CDD" id="cd00082">
    <property type="entry name" value="HisKA"/>
    <property type="match status" value="1"/>
</dbReference>
<dbReference type="PROSITE" id="PS50109">
    <property type="entry name" value="HIS_KIN"/>
    <property type="match status" value="1"/>
</dbReference>
<dbReference type="KEGG" id="sti:Sthe_2401"/>
<dbReference type="PANTHER" id="PTHR45569:SF1">
    <property type="entry name" value="SENSOR PROTEIN KDPD"/>
    <property type="match status" value="1"/>
</dbReference>
<evidence type="ECO:0000259" key="9">
    <source>
        <dbReference type="PROSITE" id="PS50113"/>
    </source>
</evidence>
<dbReference type="Gene3D" id="1.10.287.130">
    <property type="match status" value="1"/>
</dbReference>
<dbReference type="SMART" id="SM00387">
    <property type="entry name" value="HATPase_c"/>
    <property type="match status" value="1"/>
</dbReference>
<dbReference type="SMART" id="SM00065">
    <property type="entry name" value="GAF"/>
    <property type="match status" value="5"/>
</dbReference>